<accession>A0ACB8XGB4</accession>
<sequence>MLVDNGIQKVKLFDADYGALRALSKSGIEVMVGIPNDLLATMATSSKAAEKWVSKNVSTHLSNSVNISPLQVSNVSP</sequence>
<dbReference type="EMBL" id="CM042064">
    <property type="protein sequence ID" value="KAI3665742.1"/>
    <property type="molecule type" value="Genomic_DNA"/>
</dbReference>
<comment type="caution">
    <text evidence="1">The sequence shown here is derived from an EMBL/GenBank/DDBJ whole genome shotgun (WGS) entry which is preliminary data.</text>
</comment>
<evidence type="ECO:0000313" key="2">
    <source>
        <dbReference type="Proteomes" id="UP001055879"/>
    </source>
</evidence>
<evidence type="ECO:0000313" key="1">
    <source>
        <dbReference type="EMBL" id="KAI3665742.1"/>
    </source>
</evidence>
<dbReference type="Proteomes" id="UP001055879">
    <property type="component" value="Linkage Group LG18"/>
</dbReference>
<reference evidence="2" key="1">
    <citation type="journal article" date="2022" name="Mol. Ecol. Resour.">
        <title>The genomes of chicory, endive, great burdock and yacon provide insights into Asteraceae palaeo-polyploidization history and plant inulin production.</title>
        <authorList>
            <person name="Fan W."/>
            <person name="Wang S."/>
            <person name="Wang H."/>
            <person name="Wang A."/>
            <person name="Jiang F."/>
            <person name="Liu H."/>
            <person name="Zhao H."/>
            <person name="Xu D."/>
            <person name="Zhang Y."/>
        </authorList>
    </citation>
    <scope>NUCLEOTIDE SEQUENCE [LARGE SCALE GENOMIC DNA]</scope>
    <source>
        <strain evidence="2">cv. Niubang</strain>
    </source>
</reference>
<gene>
    <name evidence="1" type="ORF">L6452_44372</name>
</gene>
<reference evidence="1 2" key="2">
    <citation type="journal article" date="2022" name="Mol. Ecol. Resour.">
        <title>The genomes of chicory, endive, great burdock and yacon provide insights into Asteraceae paleo-polyploidization history and plant inulin production.</title>
        <authorList>
            <person name="Fan W."/>
            <person name="Wang S."/>
            <person name="Wang H."/>
            <person name="Wang A."/>
            <person name="Jiang F."/>
            <person name="Liu H."/>
            <person name="Zhao H."/>
            <person name="Xu D."/>
            <person name="Zhang Y."/>
        </authorList>
    </citation>
    <scope>NUCLEOTIDE SEQUENCE [LARGE SCALE GENOMIC DNA]</scope>
    <source>
        <strain evidence="2">cv. Niubang</strain>
    </source>
</reference>
<protein>
    <submittedName>
        <fullName evidence="1">Uncharacterized protein</fullName>
    </submittedName>
</protein>
<name>A0ACB8XGB4_ARCLA</name>
<keyword evidence="2" id="KW-1185">Reference proteome</keyword>
<organism evidence="1 2">
    <name type="scientific">Arctium lappa</name>
    <name type="common">Greater burdock</name>
    <name type="synonym">Lappa major</name>
    <dbReference type="NCBI Taxonomy" id="4217"/>
    <lineage>
        <taxon>Eukaryota</taxon>
        <taxon>Viridiplantae</taxon>
        <taxon>Streptophyta</taxon>
        <taxon>Embryophyta</taxon>
        <taxon>Tracheophyta</taxon>
        <taxon>Spermatophyta</taxon>
        <taxon>Magnoliopsida</taxon>
        <taxon>eudicotyledons</taxon>
        <taxon>Gunneridae</taxon>
        <taxon>Pentapetalae</taxon>
        <taxon>asterids</taxon>
        <taxon>campanulids</taxon>
        <taxon>Asterales</taxon>
        <taxon>Asteraceae</taxon>
        <taxon>Carduoideae</taxon>
        <taxon>Cardueae</taxon>
        <taxon>Arctiinae</taxon>
        <taxon>Arctium</taxon>
    </lineage>
</organism>
<proteinExistence type="predicted"/>